<accession>A0AAD5S365</accession>
<evidence type="ECO:0000313" key="2">
    <source>
        <dbReference type="EMBL" id="KAJ3033522.1"/>
    </source>
</evidence>
<protein>
    <recommendedName>
        <fullName evidence="1">HSA domain-containing protein</fullName>
    </recommendedName>
</protein>
<organism evidence="2 3">
    <name type="scientific">Rhizophlyctis rosea</name>
    <dbReference type="NCBI Taxonomy" id="64517"/>
    <lineage>
        <taxon>Eukaryota</taxon>
        <taxon>Fungi</taxon>
        <taxon>Fungi incertae sedis</taxon>
        <taxon>Chytridiomycota</taxon>
        <taxon>Chytridiomycota incertae sedis</taxon>
        <taxon>Chytridiomycetes</taxon>
        <taxon>Rhizophlyctidales</taxon>
        <taxon>Rhizophlyctidaceae</taxon>
        <taxon>Rhizophlyctis</taxon>
    </lineage>
</organism>
<comment type="caution">
    <text evidence="2">The sequence shown here is derived from an EMBL/GenBank/DDBJ whole genome shotgun (WGS) entry which is preliminary data.</text>
</comment>
<keyword evidence="3" id="KW-1185">Reference proteome</keyword>
<feature type="non-terminal residue" evidence="2">
    <location>
        <position position="295"/>
    </location>
</feature>
<dbReference type="InterPro" id="IPR014012">
    <property type="entry name" value="HSA_dom"/>
</dbReference>
<dbReference type="EMBL" id="JADGJD010002277">
    <property type="protein sequence ID" value="KAJ3033522.1"/>
    <property type="molecule type" value="Genomic_DNA"/>
</dbReference>
<proteinExistence type="predicted"/>
<dbReference type="Pfam" id="PF07529">
    <property type="entry name" value="HSA"/>
    <property type="match status" value="1"/>
</dbReference>
<sequence>MMSPLEVRKRHLVERKKGELRGVLDNYDGRLRELWYLETNLPMVDFDPDRLRGDRGEGISKYIASHDLWDMVSPSVLSTAASASTTKIGTRNIIHQNRQSAHQTLKDLHPLPLTRADLFQTKPHEALHDYLNTFVWLDEEILTPEEAEERVDEEARIAERIRELRGQGFLKGLTVGKLEVRQPLQLETHWSAVVEEMKWWHSVTTKWNRHRSNVQTKVNKALGDWFKDREKREEKEKGRKEKMRQIRAKGTVGEVMKVWRVVDGVIEAFLKGVEEEERKRVGREAMRRMIEESRR</sequence>
<evidence type="ECO:0000313" key="3">
    <source>
        <dbReference type="Proteomes" id="UP001212841"/>
    </source>
</evidence>
<name>A0AAD5S365_9FUNG</name>
<feature type="domain" description="HSA" evidence="1">
    <location>
        <begin position="186"/>
        <end position="244"/>
    </location>
</feature>
<reference evidence="2" key="1">
    <citation type="submission" date="2020-05" db="EMBL/GenBank/DDBJ databases">
        <title>Phylogenomic resolution of chytrid fungi.</title>
        <authorList>
            <person name="Stajich J.E."/>
            <person name="Amses K."/>
            <person name="Simmons R."/>
            <person name="Seto K."/>
            <person name="Myers J."/>
            <person name="Bonds A."/>
            <person name="Quandt C.A."/>
            <person name="Barry K."/>
            <person name="Liu P."/>
            <person name="Grigoriev I."/>
            <person name="Longcore J.E."/>
            <person name="James T.Y."/>
        </authorList>
    </citation>
    <scope>NUCLEOTIDE SEQUENCE</scope>
    <source>
        <strain evidence="2">JEL0318</strain>
    </source>
</reference>
<gene>
    <name evidence="2" type="ORF">HK097_004816</name>
</gene>
<dbReference type="Proteomes" id="UP001212841">
    <property type="component" value="Unassembled WGS sequence"/>
</dbReference>
<evidence type="ECO:0000259" key="1">
    <source>
        <dbReference type="Pfam" id="PF07529"/>
    </source>
</evidence>
<dbReference type="AlphaFoldDB" id="A0AAD5S365"/>